<dbReference type="EMBL" id="MN740300">
    <property type="protein sequence ID" value="QHT99054.1"/>
    <property type="molecule type" value="Genomic_DNA"/>
</dbReference>
<dbReference type="InterPro" id="IPR043803">
    <property type="entry name" value="DUF5872"/>
</dbReference>
<evidence type="ECO:0000313" key="2">
    <source>
        <dbReference type="EMBL" id="QHT99054.1"/>
    </source>
</evidence>
<protein>
    <recommendedName>
        <fullName evidence="1">DUF5872 domain-containing protein</fullName>
    </recommendedName>
</protein>
<organism evidence="2">
    <name type="scientific">viral metagenome</name>
    <dbReference type="NCBI Taxonomy" id="1070528"/>
    <lineage>
        <taxon>unclassified sequences</taxon>
        <taxon>metagenomes</taxon>
        <taxon>organismal metagenomes</taxon>
    </lineage>
</organism>
<name>A0A6C0J075_9ZZZZ</name>
<proteinExistence type="predicted"/>
<sequence>MNNKRPVPTNKKLYDQIVALANKKFLAPSSIYRSSWIVKEYKKRGGEYLGTVNKSRGLLRWYKENWVNLNKPIKSKSGKIIGYEKCGRKSSNSKEQYPLCRPEKRVTKNTPKTYKELSKKQIDKAKIAKNKVTYKKHIKF</sequence>
<accession>A0A6C0J075</accession>
<dbReference type="Pfam" id="PF19197">
    <property type="entry name" value="DUF5872"/>
    <property type="match status" value="1"/>
</dbReference>
<dbReference type="AlphaFoldDB" id="A0A6C0J075"/>
<reference evidence="2" key="1">
    <citation type="journal article" date="2020" name="Nature">
        <title>Giant virus diversity and host interactions through global metagenomics.</title>
        <authorList>
            <person name="Schulz F."/>
            <person name="Roux S."/>
            <person name="Paez-Espino D."/>
            <person name="Jungbluth S."/>
            <person name="Walsh D.A."/>
            <person name="Denef V.J."/>
            <person name="McMahon K.D."/>
            <person name="Konstantinidis K.T."/>
            <person name="Eloe-Fadrosh E.A."/>
            <person name="Kyrpides N.C."/>
            <person name="Woyke T."/>
        </authorList>
    </citation>
    <scope>NUCLEOTIDE SEQUENCE</scope>
    <source>
        <strain evidence="2">GVMAG-M-3300025695-21</strain>
    </source>
</reference>
<evidence type="ECO:0000259" key="1">
    <source>
        <dbReference type="Pfam" id="PF19197"/>
    </source>
</evidence>
<feature type="domain" description="DUF5872" evidence="1">
    <location>
        <begin position="8"/>
        <end position="137"/>
    </location>
</feature>